<name>A0ABW0T7M0_9HYPH</name>
<evidence type="ECO:0000256" key="1">
    <source>
        <dbReference type="ARBA" id="ARBA00010211"/>
    </source>
</evidence>
<evidence type="ECO:0000313" key="5">
    <source>
        <dbReference type="Proteomes" id="UP001596107"/>
    </source>
</evidence>
<dbReference type="InterPro" id="IPR036663">
    <property type="entry name" value="Fumarylacetoacetase_C_sf"/>
</dbReference>
<keyword evidence="4" id="KW-0378">Hydrolase</keyword>
<dbReference type="Proteomes" id="UP001596107">
    <property type="component" value="Unassembled WGS sequence"/>
</dbReference>
<sequence>MTDVGDIADVSAAVDVLPELKWPLPHGDLLVANLDIVCARIGQLLPDAPRLARNSVRLDSPVANPGKIIAAPVNYHKHLDEARKDTGINFGTEIKTIDDLGLFLKAPSSLIGCDQTVLLPPLDRRMDHEIELAVIIGKPGFEITREAALDHVAGYAIALDMTIRGPEDRSWRKSFDTFSVLGPSLVTPDEVPDPDNLDFTLRVNGEVRQRSSTKALIFDVRKLIERASFAYRLHPGDVIMTGTPEGVAPVGDGDVMECRIESVGEMSVRVGKRHHAAAVQAGGSA</sequence>
<dbReference type="InterPro" id="IPR011234">
    <property type="entry name" value="Fumarylacetoacetase-like_C"/>
</dbReference>
<gene>
    <name evidence="4" type="ORF">ACFPOD_09610</name>
</gene>
<proteinExistence type="inferred from homology"/>
<comment type="caution">
    <text evidence="4">The sequence shown here is derived from an EMBL/GenBank/DDBJ whole genome shotgun (WGS) entry which is preliminary data.</text>
</comment>
<keyword evidence="2" id="KW-0479">Metal-binding</keyword>
<evidence type="ECO:0000256" key="2">
    <source>
        <dbReference type="ARBA" id="ARBA00022723"/>
    </source>
</evidence>
<dbReference type="InterPro" id="IPR051121">
    <property type="entry name" value="FAH"/>
</dbReference>
<accession>A0ABW0T7M0</accession>
<dbReference type="PANTHER" id="PTHR42796:SF4">
    <property type="entry name" value="FUMARYLACETOACETATE HYDROLASE DOMAIN-CONTAINING PROTEIN 2A"/>
    <property type="match status" value="1"/>
</dbReference>
<dbReference type="PANTHER" id="PTHR42796">
    <property type="entry name" value="FUMARYLACETOACETATE HYDROLASE DOMAIN-CONTAINING PROTEIN 2A-RELATED"/>
    <property type="match status" value="1"/>
</dbReference>
<dbReference type="Gene3D" id="3.90.850.10">
    <property type="entry name" value="Fumarylacetoacetase-like, C-terminal domain"/>
    <property type="match status" value="1"/>
</dbReference>
<feature type="domain" description="Fumarylacetoacetase-like C-terminal" evidence="3">
    <location>
        <begin position="67"/>
        <end position="270"/>
    </location>
</feature>
<dbReference type="GO" id="GO:0016787">
    <property type="term" value="F:hydrolase activity"/>
    <property type="evidence" value="ECO:0007669"/>
    <property type="project" value="UniProtKB-KW"/>
</dbReference>
<protein>
    <submittedName>
        <fullName evidence="4">Fumarylacetoacetate hydrolase family protein</fullName>
    </submittedName>
</protein>
<dbReference type="SUPFAM" id="SSF56529">
    <property type="entry name" value="FAH"/>
    <property type="match status" value="1"/>
</dbReference>
<reference evidence="5" key="1">
    <citation type="journal article" date="2019" name="Int. J. Syst. Evol. Microbiol.">
        <title>The Global Catalogue of Microorganisms (GCM) 10K type strain sequencing project: providing services to taxonomists for standard genome sequencing and annotation.</title>
        <authorList>
            <consortium name="The Broad Institute Genomics Platform"/>
            <consortium name="The Broad Institute Genome Sequencing Center for Infectious Disease"/>
            <person name="Wu L."/>
            <person name="Ma J."/>
        </authorList>
    </citation>
    <scope>NUCLEOTIDE SEQUENCE [LARGE SCALE GENOMIC DNA]</scope>
    <source>
        <strain evidence="5">JCM 3366</strain>
    </source>
</reference>
<dbReference type="EMBL" id="JBHSNB010000002">
    <property type="protein sequence ID" value="MFC5585370.1"/>
    <property type="molecule type" value="Genomic_DNA"/>
</dbReference>
<dbReference type="RefSeq" id="WP_246637943.1">
    <property type="nucleotide sequence ID" value="NZ_CP078143.1"/>
</dbReference>
<dbReference type="Pfam" id="PF01557">
    <property type="entry name" value="FAA_hydrolase"/>
    <property type="match status" value="1"/>
</dbReference>
<evidence type="ECO:0000313" key="4">
    <source>
        <dbReference type="EMBL" id="MFC5585370.1"/>
    </source>
</evidence>
<organism evidence="4 5">
    <name type="scientific">Nitratireductor kimnyeongensis</name>
    <dbReference type="NCBI Taxonomy" id="430679"/>
    <lineage>
        <taxon>Bacteria</taxon>
        <taxon>Pseudomonadati</taxon>
        <taxon>Pseudomonadota</taxon>
        <taxon>Alphaproteobacteria</taxon>
        <taxon>Hyphomicrobiales</taxon>
        <taxon>Phyllobacteriaceae</taxon>
        <taxon>Nitratireductor</taxon>
    </lineage>
</organism>
<keyword evidence="5" id="KW-1185">Reference proteome</keyword>
<evidence type="ECO:0000259" key="3">
    <source>
        <dbReference type="Pfam" id="PF01557"/>
    </source>
</evidence>
<comment type="similarity">
    <text evidence="1">Belongs to the FAH family.</text>
</comment>